<proteinExistence type="predicted"/>
<comment type="caution">
    <text evidence="3">The sequence shown here is derived from an EMBL/GenBank/DDBJ whole genome shotgun (WGS) entry which is preliminary data.</text>
</comment>
<evidence type="ECO:0000256" key="1">
    <source>
        <dbReference type="SAM" id="MobiDB-lite"/>
    </source>
</evidence>
<dbReference type="STRING" id="285568.AQJ66_01035"/>
<feature type="signal peptide" evidence="2">
    <location>
        <begin position="1"/>
        <end position="33"/>
    </location>
</feature>
<gene>
    <name evidence="3" type="ORF">AQJ66_01035</name>
</gene>
<evidence type="ECO:0008006" key="5">
    <source>
        <dbReference type="Google" id="ProtNLM"/>
    </source>
</evidence>
<feature type="region of interest" description="Disordered" evidence="1">
    <location>
        <begin position="33"/>
        <end position="131"/>
    </location>
</feature>
<feature type="compositionally biased region" description="Low complexity" evidence="1">
    <location>
        <begin position="98"/>
        <end position="109"/>
    </location>
</feature>
<dbReference type="OrthoDB" id="4337596at2"/>
<dbReference type="RefSeq" id="WP_061914939.1">
    <property type="nucleotide sequence ID" value="NZ_JBEYBH010000003.1"/>
</dbReference>
<feature type="compositionally biased region" description="Basic and acidic residues" evidence="1">
    <location>
        <begin position="63"/>
        <end position="77"/>
    </location>
</feature>
<dbReference type="Proteomes" id="UP000053024">
    <property type="component" value="Unassembled WGS sequence"/>
</dbReference>
<sequence>MVRGAAARTRLTLLAVTLLALQLFALTGTFASAHTPGEAKAKARPGITSSAQPAGTGAAALREPCRSHEPAHAPQTRDRRRGTVCAGAPQHPPISRQAAVPQAAAAPGAAHRDPARSSRAHSPAALQVFRC</sequence>
<reference evidence="3 4" key="1">
    <citation type="submission" date="2015-10" db="EMBL/GenBank/DDBJ databases">
        <title>Draft genome sequence of Streptomyces bungoensis DSM 41781, type strain for the species Streptomyces bungoensis.</title>
        <authorList>
            <person name="Ruckert C."/>
            <person name="Winkler A."/>
            <person name="Kalinowski J."/>
            <person name="Kampfer P."/>
            <person name="Glaeser S."/>
        </authorList>
    </citation>
    <scope>NUCLEOTIDE SEQUENCE [LARGE SCALE GENOMIC DNA]</scope>
    <source>
        <strain evidence="3 4">DSM 41781</strain>
    </source>
</reference>
<name>A0A117RGZ3_9ACTN</name>
<dbReference type="EMBL" id="LMWX01000002">
    <property type="protein sequence ID" value="KUN90211.1"/>
    <property type="molecule type" value="Genomic_DNA"/>
</dbReference>
<keyword evidence="2" id="KW-0732">Signal</keyword>
<protein>
    <recommendedName>
        <fullName evidence="5">Secreted protein</fullName>
    </recommendedName>
</protein>
<keyword evidence="4" id="KW-1185">Reference proteome</keyword>
<evidence type="ECO:0000313" key="3">
    <source>
        <dbReference type="EMBL" id="KUN90211.1"/>
    </source>
</evidence>
<evidence type="ECO:0000313" key="4">
    <source>
        <dbReference type="Proteomes" id="UP000053024"/>
    </source>
</evidence>
<dbReference type="AlphaFoldDB" id="A0A117RGZ3"/>
<organism evidence="3 4">
    <name type="scientific">Streptomyces bungoensis</name>
    <dbReference type="NCBI Taxonomy" id="285568"/>
    <lineage>
        <taxon>Bacteria</taxon>
        <taxon>Bacillati</taxon>
        <taxon>Actinomycetota</taxon>
        <taxon>Actinomycetes</taxon>
        <taxon>Kitasatosporales</taxon>
        <taxon>Streptomycetaceae</taxon>
        <taxon>Streptomyces</taxon>
    </lineage>
</organism>
<feature type="chain" id="PRO_5007155505" description="Secreted protein" evidence="2">
    <location>
        <begin position="34"/>
        <end position="131"/>
    </location>
</feature>
<accession>A0A117RGZ3</accession>
<evidence type="ECO:0000256" key="2">
    <source>
        <dbReference type="SAM" id="SignalP"/>
    </source>
</evidence>